<evidence type="ECO:0000313" key="5">
    <source>
        <dbReference type="EMBL" id="TRW24431.1"/>
    </source>
</evidence>
<evidence type="ECO:0000259" key="4">
    <source>
        <dbReference type="PROSITE" id="PS51898"/>
    </source>
</evidence>
<protein>
    <submittedName>
        <fullName evidence="5">Site-specific integrase</fullName>
    </submittedName>
</protein>
<dbReference type="InterPro" id="IPR010998">
    <property type="entry name" value="Integrase_recombinase_N"/>
</dbReference>
<dbReference type="PANTHER" id="PTHR30349:SF64">
    <property type="entry name" value="PROPHAGE INTEGRASE INTD-RELATED"/>
    <property type="match status" value="1"/>
</dbReference>
<dbReference type="InterPro" id="IPR035386">
    <property type="entry name" value="Arm-DNA-bind_5"/>
</dbReference>
<dbReference type="OrthoDB" id="1098628at2"/>
<comment type="similarity">
    <text evidence="1">Belongs to the 'phage' integrase family.</text>
</comment>
<organism evidence="5 6">
    <name type="scientific">Flavobacterium zepuense</name>
    <dbReference type="NCBI Taxonomy" id="2593302"/>
    <lineage>
        <taxon>Bacteria</taxon>
        <taxon>Pseudomonadati</taxon>
        <taxon>Bacteroidota</taxon>
        <taxon>Flavobacteriia</taxon>
        <taxon>Flavobacteriales</taxon>
        <taxon>Flavobacteriaceae</taxon>
        <taxon>Flavobacterium</taxon>
    </lineage>
</organism>
<evidence type="ECO:0000256" key="2">
    <source>
        <dbReference type="ARBA" id="ARBA00023125"/>
    </source>
</evidence>
<dbReference type="InterPro" id="IPR013762">
    <property type="entry name" value="Integrase-like_cat_sf"/>
</dbReference>
<dbReference type="Gene3D" id="1.10.443.10">
    <property type="entry name" value="Intergrase catalytic core"/>
    <property type="match status" value="1"/>
</dbReference>
<dbReference type="InterPro" id="IPR002104">
    <property type="entry name" value="Integrase_catalytic"/>
</dbReference>
<keyword evidence="3" id="KW-0233">DNA recombination</keyword>
<dbReference type="Proteomes" id="UP000320643">
    <property type="component" value="Unassembled WGS sequence"/>
</dbReference>
<sequence>MLENSFGITFFLKSSTSKTNVRYVYLRITVDGIPKETSTKRKWVTDRWDQKTERATGGKEDAKILNFFLDAMHMKIQQHKSELMLAGQILTTQKLMDFVMGKNVSKATIVQEFQKHNDELLALVEKGEYAIGTHVRFEIAKKHLKEYLRYKYKVEDMDFRELNFEFVKDYEFYLKTVKNISHNTAVKYITNFKKIVLLAIDKEIIATDPFKRFKAKKIKIHKKPLSSYELAQLENHTFSTPRLTTVRDIFVFQCYTGLAYIDAFNLKKSDIKSGIDGEMWIITERQKTGSNINVPLLPKAKAVMERYKDHPLCLQRNSVLPVTSNQKMNAYLKEIADLCGIESILNTHKARRTFGSTVTLNNDVPIHVVKELLGHQSVKQTEEYAITEQQSVAREMKQLQQRLHHKAELPDVPLPPDILRMQEELVSLRKQLKIVNEDKPEIISVLRICK</sequence>
<feature type="domain" description="Tyr recombinase" evidence="4">
    <location>
        <begin position="220"/>
        <end position="397"/>
    </location>
</feature>
<dbReference type="AlphaFoldDB" id="A0A552V1T6"/>
<evidence type="ECO:0000313" key="6">
    <source>
        <dbReference type="Proteomes" id="UP000320643"/>
    </source>
</evidence>
<name>A0A552V1T6_9FLAO</name>
<dbReference type="PANTHER" id="PTHR30349">
    <property type="entry name" value="PHAGE INTEGRASE-RELATED"/>
    <property type="match status" value="1"/>
</dbReference>
<evidence type="ECO:0000256" key="1">
    <source>
        <dbReference type="ARBA" id="ARBA00008857"/>
    </source>
</evidence>
<keyword evidence="6" id="KW-1185">Reference proteome</keyword>
<dbReference type="CDD" id="cd01185">
    <property type="entry name" value="INTN1_C_like"/>
    <property type="match status" value="1"/>
</dbReference>
<evidence type="ECO:0000256" key="3">
    <source>
        <dbReference type="ARBA" id="ARBA00023172"/>
    </source>
</evidence>
<dbReference type="SUPFAM" id="SSF56349">
    <property type="entry name" value="DNA breaking-rejoining enzymes"/>
    <property type="match status" value="1"/>
</dbReference>
<dbReference type="InterPro" id="IPR050090">
    <property type="entry name" value="Tyrosine_recombinase_XerCD"/>
</dbReference>
<dbReference type="EMBL" id="VJVZ01000006">
    <property type="protein sequence ID" value="TRW24431.1"/>
    <property type="molecule type" value="Genomic_DNA"/>
</dbReference>
<dbReference type="GO" id="GO:0003677">
    <property type="term" value="F:DNA binding"/>
    <property type="evidence" value="ECO:0007669"/>
    <property type="project" value="UniProtKB-KW"/>
</dbReference>
<dbReference type="Gene3D" id="1.10.150.130">
    <property type="match status" value="1"/>
</dbReference>
<keyword evidence="2" id="KW-0238">DNA-binding</keyword>
<dbReference type="GO" id="GO:0006310">
    <property type="term" value="P:DNA recombination"/>
    <property type="evidence" value="ECO:0007669"/>
    <property type="project" value="UniProtKB-KW"/>
</dbReference>
<dbReference type="InterPro" id="IPR025269">
    <property type="entry name" value="SAM-like_dom"/>
</dbReference>
<dbReference type="GO" id="GO:0015074">
    <property type="term" value="P:DNA integration"/>
    <property type="evidence" value="ECO:0007669"/>
    <property type="project" value="InterPro"/>
</dbReference>
<dbReference type="PROSITE" id="PS51898">
    <property type="entry name" value="TYR_RECOMBINASE"/>
    <property type="match status" value="1"/>
</dbReference>
<dbReference type="Pfam" id="PF13102">
    <property type="entry name" value="Phage_int_SAM_5"/>
    <property type="match status" value="1"/>
</dbReference>
<dbReference type="Pfam" id="PF17293">
    <property type="entry name" value="Arm-DNA-bind_5"/>
    <property type="match status" value="1"/>
</dbReference>
<dbReference type="RefSeq" id="WP_143373512.1">
    <property type="nucleotide sequence ID" value="NZ_VJVZ01000006.1"/>
</dbReference>
<comment type="caution">
    <text evidence="5">The sequence shown here is derived from an EMBL/GenBank/DDBJ whole genome shotgun (WGS) entry which is preliminary data.</text>
</comment>
<dbReference type="Pfam" id="PF00589">
    <property type="entry name" value="Phage_integrase"/>
    <property type="match status" value="1"/>
</dbReference>
<gene>
    <name evidence="5" type="ORF">FMM05_11410</name>
</gene>
<proteinExistence type="inferred from homology"/>
<accession>A0A552V1T6</accession>
<reference evidence="5 6" key="1">
    <citation type="submission" date="2019-07" db="EMBL/GenBank/DDBJ databases">
        <title>Flavobacterium sp. nov., isolated from glacier ice.</title>
        <authorList>
            <person name="Liu Q."/>
            <person name="Xin Y.-H."/>
        </authorList>
    </citation>
    <scope>NUCLEOTIDE SEQUENCE [LARGE SCALE GENOMIC DNA]</scope>
    <source>
        <strain evidence="5 6">ZT4R6</strain>
    </source>
</reference>
<dbReference type="InterPro" id="IPR011010">
    <property type="entry name" value="DNA_brk_join_enz"/>
</dbReference>